<dbReference type="InterPro" id="IPR013783">
    <property type="entry name" value="Ig-like_fold"/>
</dbReference>
<feature type="repeat" description="NHL" evidence="2">
    <location>
        <begin position="93"/>
        <end position="131"/>
    </location>
</feature>
<dbReference type="EMBL" id="PFKI01000119">
    <property type="protein sequence ID" value="PIY19735.1"/>
    <property type="molecule type" value="Genomic_DNA"/>
</dbReference>
<dbReference type="GO" id="GO:0008270">
    <property type="term" value="F:zinc ion binding"/>
    <property type="evidence" value="ECO:0007669"/>
    <property type="project" value="UniProtKB-KW"/>
</dbReference>
<keyword evidence="3" id="KW-0732">Signal</keyword>
<name>A0A2M7P244_9BACT</name>
<keyword evidence="1" id="KW-0677">Repeat</keyword>
<dbReference type="CDD" id="cd05819">
    <property type="entry name" value="NHL"/>
    <property type="match status" value="1"/>
</dbReference>
<feature type="signal peptide" evidence="3">
    <location>
        <begin position="1"/>
        <end position="33"/>
    </location>
</feature>
<dbReference type="SUPFAM" id="SSF63829">
    <property type="entry name" value="Calcium-dependent phosphotriesterase"/>
    <property type="match status" value="1"/>
</dbReference>
<dbReference type="InterPro" id="IPR001258">
    <property type="entry name" value="NHL_repeat"/>
</dbReference>
<dbReference type="PANTHER" id="PTHR24104:SF25">
    <property type="entry name" value="PROTEIN LIN-41"/>
    <property type="match status" value="1"/>
</dbReference>
<protein>
    <recommendedName>
        <fullName evidence="4">Ig-like domain-containing protein</fullName>
    </recommendedName>
</protein>
<gene>
    <name evidence="5" type="ORF">COZ13_03825</name>
</gene>
<reference evidence="6" key="1">
    <citation type="submission" date="2017-09" db="EMBL/GenBank/DDBJ databases">
        <title>Depth-based differentiation of microbial function through sediment-hosted aquifers and enrichment of novel symbionts in the deep terrestrial subsurface.</title>
        <authorList>
            <person name="Probst A.J."/>
            <person name="Ladd B."/>
            <person name="Jarett J.K."/>
            <person name="Geller-Mcgrath D.E."/>
            <person name="Sieber C.M.K."/>
            <person name="Emerson J.B."/>
            <person name="Anantharaman K."/>
            <person name="Thomas B.C."/>
            <person name="Malmstrom R."/>
            <person name="Stieglmeier M."/>
            <person name="Klingl A."/>
            <person name="Woyke T."/>
            <person name="Ryan C.M."/>
            <person name="Banfield J.F."/>
        </authorList>
    </citation>
    <scope>NUCLEOTIDE SEQUENCE [LARGE SCALE GENOMIC DNA]</scope>
</reference>
<evidence type="ECO:0000256" key="3">
    <source>
        <dbReference type="SAM" id="SignalP"/>
    </source>
</evidence>
<evidence type="ECO:0000259" key="4">
    <source>
        <dbReference type="Pfam" id="PF13750"/>
    </source>
</evidence>
<feature type="repeat" description="NHL" evidence="2">
    <location>
        <begin position="356"/>
        <end position="395"/>
    </location>
</feature>
<dbReference type="InterPro" id="IPR011042">
    <property type="entry name" value="6-blade_b-propeller_TolB-like"/>
</dbReference>
<evidence type="ECO:0000313" key="6">
    <source>
        <dbReference type="Proteomes" id="UP000231028"/>
    </source>
</evidence>
<dbReference type="Pfam" id="PF13750">
    <property type="entry name" value="Big_3_3"/>
    <property type="match status" value="1"/>
</dbReference>
<dbReference type="Gene3D" id="2.60.40.10">
    <property type="entry name" value="Immunoglobulins"/>
    <property type="match status" value="2"/>
</dbReference>
<comment type="caution">
    <text evidence="5">The sequence shown here is derived from an EMBL/GenBank/DDBJ whole genome shotgun (WGS) entry which is preliminary data.</text>
</comment>
<dbReference type="Proteomes" id="UP000231028">
    <property type="component" value="Unassembled WGS sequence"/>
</dbReference>
<dbReference type="Gene3D" id="2.120.10.30">
    <property type="entry name" value="TolB, C-terminal domain"/>
    <property type="match status" value="5"/>
</dbReference>
<evidence type="ECO:0000256" key="1">
    <source>
        <dbReference type="ARBA" id="ARBA00022737"/>
    </source>
</evidence>
<feature type="repeat" description="NHL" evidence="2">
    <location>
        <begin position="440"/>
        <end position="483"/>
    </location>
</feature>
<accession>A0A2M7P244</accession>
<feature type="chain" id="PRO_5014999479" description="Ig-like domain-containing protein" evidence="3">
    <location>
        <begin position="34"/>
        <end position="1800"/>
    </location>
</feature>
<sequence length="1800" mass="190272">MGVQGYKKMRKIWLFLIIMLVLLNLGLTGIAQADDGGYEYKGGLAGVSPEDDKYFSSPKGVVIDSNGNIYVADTLNHRIQRFDASGTLTMRWGSFGTAAGQFNLPADIAVGTDCVYVLDTNNNRVQKFTLNGVFLLQWGGVNKPQGIAVGTDGSVYVADTNSHKIQKFNNSGAFIKEWGSYDDIAPEKFSGPKGIAIANGSVFVADTGHNAVQQFSTTGTFTNMWGTSSLSYPDGIAVGTDGSIYVADAGHIHRFNGSGTPTGTFTLSPISSPAGIAIGIDGSVFVADTNNHRICKLDATISTQTLTFGTQGNSDGILNSPYASAIGIDGSIFVADTNNHQIQKFSATGTFISKWGSLGTATGLFNTPRGIAVDSSGNVFVADSGNNRIQMFTANGSFIRLWTNSLNSPCNIAIGSGTIIYVANTGKCNIERFNSNGTFVGKFGSYGDNDNLFKYPQGICIDSDNNVYVADTENNRIKKFTYNGTFITKWGGGGTATGKFNQPTAIAVDHYNYIYVCDSGNHRIQKFSPTGNFITSFGIQGAGTGSFSSPLGIIVGTTTNGHEQVFVIDTGNHLIQYFEPTPLAIGTISPNSGNNTGTISCIINGAGFFSQVQAELFCGSLTIKGTTTSVSTSGTFTSIFDLTDAKWGTWSLRVINPNGTISIAATSDVFSIIDPIPPTIIKAVTLDTNSDGCLDGIGITFSEPIKDTSVVLTDFNISGIGTPTGSSTGGNVDDNYFELLFASGVLNTSVTPTLTYATGSLTDLYGTMYGGNLLASTITTTHDSARSVLKLVTPSSNGVDNNSIAIEYWLSEQCGSGTVRLLFQGATSTIYTLLGTYIGTTTTTASIGLIDGTYTVTIIATDMAGNAGTSNVCQNWRYDNTLPTITLIKPASSASDNEQIDVEYNLSEDVASLTITFIGTMSTTTTLSAGTSGTHLQILDGRTLLGSSTSTYTVTLNATDLAGNTYSVTNNNWIYDTSAPRITLSSPGTNSCDNRTIAVEYSLSKDVNPHSLWLMFYSSADPKSPRKANTIFLGTESIHSVEINGADLLSDGNITTDDSLIDGCVYDVIMTAIDWAGNPGTSGTNTGWTYDITPPKVGLSKPATNGFDNQSIAVEYTISEVVATVTLVFIGTDTGTHTVRTTLAGCTNITLGTSNISPSLSDGTYTVRLTAQDRAGNISEPSIQDNWKYDTIIGTPTLELADKAMYTASRQIKVSVGNDTPDASKWLISDTQINRPDEGSNAWTESEPTSFNLSDGDGNKTVYIWIKDSAGNVSPLLVSANIILDQNKPTIILSEPTSNTSNNGSITVAYWLSEELATNTIKLMFGNISVGFTAITGNQGTNSVMLNISGIGLSDGATYTITLVGNDLPGNRGTSNSQANWRYDITPPVIGLIKPIQNMSDNQSIAVEYTLSEDINPSSLKITFTRGTWTATATGFGTATKGTWTATVFGNQLGLTDGTYSVTLSATDIAGNLATPTTISDWTYDTQIGSITISILAGSYTNQATITVNIGTLTPQESDTISYLLGEGYVSIPQEMATWSITKPATCTLSAGDGVKMLYLWVKDIADNITPTPATASIILDTTTPVITLNKPDTNGFGNGTITLSYTLNETVKPDSLLLTFAKGATITTMTSSTWGSTAGTHNVIINLLNNTEGSYTVSLSAMDMAGNLATATVTNWTYDTTNPMATLTMPAAGGINNQNIAVRYQLSENVFSVELIFKQVGGTQDENSPHRVKAKLGTTTGDSGTITINGGDLNNDQNTTTNDALKPNAVYNVWLEIVDRAGNSGSSSTNGTWTYDSQA</sequence>
<feature type="repeat" description="NHL" evidence="2">
    <location>
        <begin position="491"/>
        <end position="530"/>
    </location>
</feature>
<evidence type="ECO:0000313" key="5">
    <source>
        <dbReference type="EMBL" id="PIY19735.1"/>
    </source>
</evidence>
<dbReference type="InterPro" id="IPR022038">
    <property type="entry name" value="Ig-like_bact"/>
</dbReference>
<feature type="repeat" description="NHL" evidence="2">
    <location>
        <begin position="269"/>
        <end position="300"/>
    </location>
</feature>
<feature type="repeat" description="NHL" evidence="2">
    <location>
        <begin position="42"/>
        <end position="85"/>
    </location>
</feature>
<feature type="non-terminal residue" evidence="5">
    <location>
        <position position="1800"/>
    </location>
</feature>
<dbReference type="PANTHER" id="PTHR24104">
    <property type="entry name" value="E3 UBIQUITIN-PROTEIN LIGASE NHLRC1-RELATED"/>
    <property type="match status" value="1"/>
</dbReference>
<dbReference type="PROSITE" id="PS51125">
    <property type="entry name" value="NHL"/>
    <property type="match status" value="7"/>
</dbReference>
<dbReference type="InterPro" id="IPR050952">
    <property type="entry name" value="TRIM-NHL_E3_ligases"/>
</dbReference>
<dbReference type="SUPFAM" id="SSF101898">
    <property type="entry name" value="NHL repeat"/>
    <property type="match status" value="2"/>
</dbReference>
<feature type="domain" description="Ig-like" evidence="4">
    <location>
        <begin position="850"/>
        <end position="969"/>
    </location>
</feature>
<dbReference type="Pfam" id="PF01436">
    <property type="entry name" value="NHL"/>
    <property type="match status" value="8"/>
</dbReference>
<proteinExistence type="predicted"/>
<evidence type="ECO:0000256" key="2">
    <source>
        <dbReference type="PROSITE-ProRule" id="PRU00504"/>
    </source>
</evidence>
<feature type="repeat" description="NHL" evidence="2">
    <location>
        <begin position="134"/>
        <end position="171"/>
    </location>
</feature>
<organism evidence="5 6">
    <name type="scientific">Candidatus Desantisbacteria bacterium CG_4_10_14_3_um_filter_40_18</name>
    <dbReference type="NCBI Taxonomy" id="1974544"/>
    <lineage>
        <taxon>Bacteria</taxon>
        <taxon>Candidatus Desantisiibacteriota</taxon>
    </lineage>
</organism>